<evidence type="ECO:0000256" key="5">
    <source>
        <dbReference type="ARBA" id="ARBA00022737"/>
    </source>
</evidence>
<dbReference type="Pfam" id="PF07749">
    <property type="entry name" value="ERp29"/>
    <property type="match status" value="1"/>
</dbReference>
<organism evidence="17 18">
    <name type="scientific">Phytophthora cactorum</name>
    <dbReference type="NCBI Taxonomy" id="29920"/>
    <lineage>
        <taxon>Eukaryota</taxon>
        <taxon>Sar</taxon>
        <taxon>Stramenopiles</taxon>
        <taxon>Oomycota</taxon>
        <taxon>Peronosporomycetes</taxon>
        <taxon>Peronosporales</taxon>
        <taxon>Peronosporaceae</taxon>
        <taxon>Phytophthora</taxon>
    </lineage>
</organism>
<dbReference type="EMBL" id="MJFZ01000460">
    <property type="protein sequence ID" value="RAW28914.1"/>
    <property type="molecule type" value="Genomic_DNA"/>
</dbReference>
<dbReference type="InterPro" id="IPR036356">
    <property type="entry name" value="ERp29_C_sf"/>
</dbReference>
<dbReference type="InterPro" id="IPR036249">
    <property type="entry name" value="Thioredoxin-like_sf"/>
</dbReference>
<feature type="domain" description="Thioredoxin" evidence="11">
    <location>
        <begin position="6"/>
        <end position="129"/>
    </location>
</feature>
<evidence type="ECO:0000313" key="17">
    <source>
        <dbReference type="EMBL" id="RAW28914.1"/>
    </source>
</evidence>
<keyword evidence="4 10" id="KW-0732">Signal</keyword>
<dbReference type="NCBIfam" id="TIGR01126">
    <property type="entry name" value="pdi_dom"/>
    <property type="match status" value="2"/>
</dbReference>
<dbReference type="EMBL" id="RCMG01000365">
    <property type="protein sequence ID" value="KAG2855694.1"/>
    <property type="molecule type" value="Genomic_DNA"/>
</dbReference>
<dbReference type="EC" id="5.3.4.1" evidence="3"/>
<name>A0A329RWB5_9STRA</name>
<reference evidence="12" key="2">
    <citation type="submission" date="2018-10" db="EMBL/GenBank/DDBJ databases">
        <title>Effector identification in a new, highly contiguous assembly of the strawberry crown rot pathogen Phytophthora cactorum.</title>
        <authorList>
            <person name="Armitage A.D."/>
            <person name="Nellist C.F."/>
            <person name="Bates H."/>
            <person name="Vickerstaff R.J."/>
            <person name="Harrison R.J."/>
        </authorList>
    </citation>
    <scope>NUCLEOTIDE SEQUENCE</scope>
    <source>
        <strain evidence="12">15-7</strain>
        <strain evidence="13">4032</strain>
        <strain evidence="14">4040</strain>
        <strain evidence="15">P415</strain>
        <strain evidence="16">P421</strain>
    </source>
</reference>
<evidence type="ECO:0000256" key="3">
    <source>
        <dbReference type="ARBA" id="ARBA00012723"/>
    </source>
</evidence>
<dbReference type="InterPro" id="IPR017937">
    <property type="entry name" value="Thioredoxin_CS"/>
</dbReference>
<comment type="catalytic activity">
    <reaction evidence="1">
        <text>Catalyzes the rearrangement of -S-S- bonds in proteins.</text>
        <dbReference type="EC" id="5.3.4.1"/>
    </reaction>
</comment>
<keyword evidence="18" id="KW-1185">Reference proteome</keyword>
<proteinExistence type="inferred from homology"/>
<dbReference type="PRINTS" id="PR00421">
    <property type="entry name" value="THIOREDOXIN"/>
</dbReference>
<dbReference type="Pfam" id="PF00085">
    <property type="entry name" value="Thioredoxin"/>
    <property type="match status" value="2"/>
</dbReference>
<dbReference type="AlphaFoldDB" id="A0A329RWB5"/>
<dbReference type="EMBL" id="RCML01000362">
    <property type="protein sequence ID" value="KAG2979465.1"/>
    <property type="molecule type" value="Genomic_DNA"/>
</dbReference>
<evidence type="ECO:0000256" key="10">
    <source>
        <dbReference type="SAM" id="SignalP"/>
    </source>
</evidence>
<dbReference type="CDD" id="cd00238">
    <property type="entry name" value="ERp29c"/>
    <property type="match status" value="1"/>
</dbReference>
<comment type="caution">
    <text evidence="17">The sequence shown here is derived from an EMBL/GenBank/DDBJ whole genome shotgun (WGS) entry which is preliminary data.</text>
</comment>
<evidence type="ECO:0000313" key="12">
    <source>
        <dbReference type="EMBL" id="KAG2855694.1"/>
    </source>
</evidence>
<dbReference type="PANTHER" id="PTHR45672">
    <property type="entry name" value="PROTEIN DISULFIDE-ISOMERASE C17H9.14C-RELATED"/>
    <property type="match status" value="1"/>
</dbReference>
<dbReference type="STRING" id="29920.A0A329RWB5"/>
<feature type="signal peptide" evidence="10">
    <location>
        <begin position="1"/>
        <end position="20"/>
    </location>
</feature>
<dbReference type="OrthoDB" id="72053at2759"/>
<dbReference type="EMBL" id="RCMK01000337">
    <property type="protein sequence ID" value="KAG2935740.1"/>
    <property type="molecule type" value="Genomic_DNA"/>
</dbReference>
<evidence type="ECO:0000313" key="15">
    <source>
        <dbReference type="EMBL" id="KAG2979465.1"/>
    </source>
</evidence>
<keyword evidence="6" id="KW-1015">Disulfide bond</keyword>
<dbReference type="EMBL" id="RCMV01000385">
    <property type="protein sequence ID" value="KAG3218050.1"/>
    <property type="molecule type" value="Genomic_DNA"/>
</dbReference>
<dbReference type="Proteomes" id="UP000251314">
    <property type="component" value="Unassembled WGS sequence"/>
</dbReference>
<dbReference type="Proteomes" id="UP000697107">
    <property type="component" value="Unassembled WGS sequence"/>
</dbReference>
<dbReference type="Proteomes" id="UP000760860">
    <property type="component" value="Unassembled WGS sequence"/>
</dbReference>
<evidence type="ECO:0000256" key="4">
    <source>
        <dbReference type="ARBA" id="ARBA00022729"/>
    </source>
</evidence>
<evidence type="ECO:0000256" key="7">
    <source>
        <dbReference type="ARBA" id="ARBA00023235"/>
    </source>
</evidence>
<evidence type="ECO:0000313" key="16">
    <source>
        <dbReference type="EMBL" id="KAG3218050.1"/>
    </source>
</evidence>
<dbReference type="PANTHER" id="PTHR45672:SF11">
    <property type="entry name" value="PROTEIN DISULFIDE-ISOMERASE C17H9.14C"/>
    <property type="match status" value="1"/>
</dbReference>
<dbReference type="SUPFAM" id="SSF52833">
    <property type="entry name" value="Thioredoxin-like"/>
    <property type="match status" value="2"/>
</dbReference>
<dbReference type="Proteomes" id="UP000774804">
    <property type="component" value="Unassembled WGS sequence"/>
</dbReference>
<dbReference type="Proteomes" id="UP000736787">
    <property type="component" value="Unassembled WGS sequence"/>
</dbReference>
<feature type="chain" id="PRO_5040067800" description="protein disulfide-isomerase" evidence="10">
    <location>
        <begin position="21"/>
        <end position="362"/>
    </location>
</feature>
<sequence>MGMWKLAVSLAAMALGVVTAGDVKVLTPDNFDEVVDGSKHVLIKFYAPWCGHCKSMAPTYETVATAFKKADNVVVAEVDADNHKELGSKFGVTGFPTLKYFPEGSTEPEDYKGGRSEDDFVNFLNGKAGTNVRVAKAPSHVAALTEADFDAEVIHSKKHAIVEFYAPWCGHCKQLAPTYEEVGAIFEGEDNVLIAKVDATANSELASRYNVKGYPTLFYFSPGSDEPEDYSNGRDKASFVEFINEHAGTHRTEDGGLTAEAGRVEEIDVIISESGDITTDVQKKVQTVVDGLEGSDAKYGSLYVKAIKKIVAKGPSYVDAETKRLAGLLENDNVSPQKKTLFALRKNILQFFQEKQNEKTEL</sequence>
<dbReference type="PROSITE" id="PS00194">
    <property type="entry name" value="THIOREDOXIN_1"/>
    <property type="match status" value="2"/>
</dbReference>
<keyword evidence="7" id="KW-0413">Isomerase</keyword>
<feature type="domain" description="Thioredoxin" evidence="11">
    <location>
        <begin position="135"/>
        <end position="248"/>
    </location>
</feature>
<evidence type="ECO:0000256" key="6">
    <source>
        <dbReference type="ARBA" id="ARBA00023157"/>
    </source>
</evidence>
<evidence type="ECO:0000256" key="2">
    <source>
        <dbReference type="ARBA" id="ARBA00006347"/>
    </source>
</evidence>
<dbReference type="InterPro" id="IPR051063">
    <property type="entry name" value="PDI"/>
</dbReference>
<dbReference type="FunFam" id="3.40.30.10:FF:000032">
    <property type="entry name" value="Protein disulfide-isomerase A6 homolog"/>
    <property type="match status" value="2"/>
</dbReference>
<dbReference type="SUPFAM" id="SSF47933">
    <property type="entry name" value="ERP29 C domain-like"/>
    <property type="match status" value="1"/>
</dbReference>
<comment type="similarity">
    <text evidence="2 9">Belongs to the protein disulfide isomerase family.</text>
</comment>
<protein>
    <recommendedName>
        <fullName evidence="3">protein disulfide-isomerase</fullName>
        <ecNumber evidence="3">5.3.4.1</ecNumber>
    </recommendedName>
</protein>
<evidence type="ECO:0000313" key="13">
    <source>
        <dbReference type="EMBL" id="KAG2916228.1"/>
    </source>
</evidence>
<dbReference type="PROSITE" id="PS51352">
    <property type="entry name" value="THIOREDOXIN_2"/>
    <property type="match status" value="2"/>
</dbReference>
<dbReference type="GO" id="GO:0003756">
    <property type="term" value="F:protein disulfide isomerase activity"/>
    <property type="evidence" value="ECO:0007669"/>
    <property type="project" value="UniProtKB-EC"/>
</dbReference>
<dbReference type="InterPro" id="IPR005788">
    <property type="entry name" value="PDI_thioredoxin-like_dom"/>
</dbReference>
<evidence type="ECO:0000313" key="14">
    <source>
        <dbReference type="EMBL" id="KAG2935740.1"/>
    </source>
</evidence>
<dbReference type="Proteomes" id="UP000735874">
    <property type="component" value="Unassembled WGS sequence"/>
</dbReference>
<accession>A0A329RWB5</accession>
<gene>
    <name evidence="17" type="ORF">PC110_g14705</name>
    <name evidence="12" type="ORF">PC113_g12221</name>
    <name evidence="13" type="ORF">PC115_g11101</name>
    <name evidence="14" type="ORF">PC117_g12358</name>
    <name evidence="15" type="ORF">PC118_g11742</name>
    <name evidence="16" type="ORF">PC129_g11135</name>
</gene>
<dbReference type="InterPro" id="IPR011679">
    <property type="entry name" value="ERp29_C"/>
</dbReference>
<evidence type="ECO:0000259" key="11">
    <source>
        <dbReference type="PROSITE" id="PS51352"/>
    </source>
</evidence>
<dbReference type="EMBL" id="RCMI01000342">
    <property type="protein sequence ID" value="KAG2916228.1"/>
    <property type="molecule type" value="Genomic_DNA"/>
</dbReference>
<dbReference type="GO" id="GO:0006457">
    <property type="term" value="P:protein folding"/>
    <property type="evidence" value="ECO:0007669"/>
    <property type="project" value="TreeGrafter"/>
</dbReference>
<evidence type="ECO:0000256" key="8">
    <source>
        <dbReference type="ARBA" id="ARBA00023284"/>
    </source>
</evidence>
<reference evidence="17 18" key="1">
    <citation type="submission" date="2018-01" db="EMBL/GenBank/DDBJ databases">
        <title>Draft genome of the strawberry crown rot pathogen Phytophthora cactorum.</title>
        <authorList>
            <person name="Armitage A.D."/>
            <person name="Lysoe E."/>
            <person name="Nellist C.F."/>
            <person name="Harrison R.J."/>
            <person name="Brurberg M.B."/>
        </authorList>
    </citation>
    <scope>NUCLEOTIDE SEQUENCE [LARGE SCALE GENOMIC DNA]</scope>
    <source>
        <strain evidence="17 18">10300</strain>
    </source>
</reference>
<dbReference type="Gene3D" id="1.20.1150.12">
    <property type="entry name" value="Endoplasmic reticulum resident protein 29, C-terminal domain"/>
    <property type="match status" value="1"/>
</dbReference>
<keyword evidence="5" id="KW-0677">Repeat</keyword>
<evidence type="ECO:0000313" key="18">
    <source>
        <dbReference type="Proteomes" id="UP000251314"/>
    </source>
</evidence>
<dbReference type="CDD" id="cd02998">
    <property type="entry name" value="PDI_a_ERp38"/>
    <property type="match status" value="2"/>
</dbReference>
<dbReference type="InterPro" id="IPR013766">
    <property type="entry name" value="Thioredoxin_domain"/>
</dbReference>
<keyword evidence="8" id="KW-0676">Redox-active center</keyword>
<evidence type="ECO:0000256" key="9">
    <source>
        <dbReference type="RuleBase" id="RU004208"/>
    </source>
</evidence>
<evidence type="ECO:0000256" key="1">
    <source>
        <dbReference type="ARBA" id="ARBA00001182"/>
    </source>
</evidence>
<dbReference type="GO" id="GO:0005783">
    <property type="term" value="C:endoplasmic reticulum"/>
    <property type="evidence" value="ECO:0007669"/>
    <property type="project" value="InterPro"/>
</dbReference>
<dbReference type="VEuPathDB" id="FungiDB:PC110_g14705"/>
<dbReference type="Gene3D" id="3.40.30.10">
    <property type="entry name" value="Glutaredoxin"/>
    <property type="match status" value="2"/>
</dbReference>